<evidence type="ECO:0000256" key="4">
    <source>
        <dbReference type="ARBA" id="ARBA00044511"/>
    </source>
</evidence>
<dbReference type="InterPro" id="IPR057027">
    <property type="entry name" value="TPR_mt"/>
</dbReference>
<evidence type="ECO:0000313" key="7">
    <source>
        <dbReference type="EMBL" id="KAF2837158.1"/>
    </source>
</evidence>
<feature type="domain" description="Pentatricopeptide repeat-containing protein-mitochondrial" evidence="6">
    <location>
        <begin position="303"/>
        <end position="433"/>
    </location>
</feature>
<dbReference type="AlphaFoldDB" id="A0A9P4S6Q5"/>
<comment type="function">
    <text evidence="3">Regulates mitochondrial small subunit maturation by controlling 15S rRNA 5'-end processing. Localizes to the 5' precursor of the 15S rRNA in a position that is subsequently occupied by mS47 in the mature yeast mtSSU. Uses structure and sequence-specific RNA recognition, binding to a single-stranded region of the precursor and specifically recognizing bases -6 to -1. The exchange of Ccm1 for mS47 is coupled to the irreversible removal of precursor rRNA that is accompanied by conformational changes of the mitoribosomal proteins uS5m and mS26. These conformational changes signal completion of 5'-end rRNA processing through protection of the mature 5'-end of the 15S rRNA and stabilization of mS47. The removal of the 5' precursor together with the dissociation of Ccm1 may be catalyzed by the 5'-3' exoribonuclease Pet127. Involved in the specific removal of group I introns in mitochondrial encoded transcripts.</text>
</comment>
<evidence type="ECO:0000313" key="8">
    <source>
        <dbReference type="Proteomes" id="UP000799429"/>
    </source>
</evidence>
<organism evidence="7 8">
    <name type="scientific">Patellaria atrata CBS 101060</name>
    <dbReference type="NCBI Taxonomy" id="1346257"/>
    <lineage>
        <taxon>Eukaryota</taxon>
        <taxon>Fungi</taxon>
        <taxon>Dikarya</taxon>
        <taxon>Ascomycota</taxon>
        <taxon>Pezizomycotina</taxon>
        <taxon>Dothideomycetes</taxon>
        <taxon>Dothideomycetes incertae sedis</taxon>
        <taxon>Patellariales</taxon>
        <taxon>Patellariaceae</taxon>
        <taxon>Patellaria</taxon>
    </lineage>
</organism>
<dbReference type="Pfam" id="PF23276">
    <property type="entry name" value="TPR_24"/>
    <property type="match status" value="1"/>
</dbReference>
<feature type="repeat" description="PPR" evidence="5">
    <location>
        <begin position="478"/>
        <end position="512"/>
    </location>
</feature>
<evidence type="ECO:0000256" key="5">
    <source>
        <dbReference type="PROSITE-ProRule" id="PRU00708"/>
    </source>
</evidence>
<sequence>MQAPFIIDGLSRALCPSFSYALPLVKKSPPNALRVTTACRRKPRPHVPRFQWRPLATATSTSVRRPSTLDFESKSLFHQAPKALANLETEEVYTLLRKRALDGQNDIVDRIIENLVQHRREPPNLKIYSALILRNVNTSGSAQEVVAILHEMKEEGVALDARTCHDVLKVLSVHPHYVLRADIIEYMRQRWFTITEDGHHDIVAGLLRERQFELALHRMDLMVEDNIRIQDWLLDMATYSLLQVGEIDKALDMVKDRTTEDSQLTPSLWYYFLEVASSAFHHEGTSYVWNTRVQTNYLNPPSGACLNVLTTAARYGDVELATDVFRVFGMQNTVIEHQHYEMLIDTYMAHGDVSTALSILCVMHSANAQPDEGTTRTIYEYLRQDVERPPAAFKYLHALKEEDRDIPVSAVNCIIEASTRAGLLNTAIEQYKNLRNLCNTGPNIATFNVLLQGCRKLVRKDLAMFLAAEMVALKIKPDQLTYDRLVLVCSNHGDTDDALRYCYEMKAEGFALRAGTFAQLIRGMRAAQDPRIEQVQRELNPDNSQSF</sequence>
<dbReference type="PROSITE" id="PS51375">
    <property type="entry name" value="PPR"/>
    <property type="match status" value="1"/>
</dbReference>
<dbReference type="OrthoDB" id="747253at2759"/>
<comment type="similarity">
    <text evidence="1">Belongs to the CCM1 family.</text>
</comment>
<gene>
    <name evidence="7" type="ORF">M501DRAFT_938257</name>
</gene>
<evidence type="ECO:0000256" key="2">
    <source>
        <dbReference type="ARBA" id="ARBA00022737"/>
    </source>
</evidence>
<evidence type="ECO:0000256" key="1">
    <source>
        <dbReference type="ARBA" id="ARBA00006192"/>
    </source>
</evidence>
<name>A0A9P4S6Q5_9PEZI</name>
<comment type="subunit">
    <text evidence="4">Binds to mitochondrial small subunit 15S rRNA.</text>
</comment>
<keyword evidence="8" id="KW-1185">Reference proteome</keyword>
<dbReference type="PANTHER" id="PTHR47447">
    <property type="entry name" value="OS03G0856100 PROTEIN"/>
    <property type="match status" value="1"/>
</dbReference>
<dbReference type="InterPro" id="IPR002885">
    <property type="entry name" value="PPR_rpt"/>
</dbReference>
<dbReference type="Gene3D" id="1.25.40.10">
    <property type="entry name" value="Tetratricopeptide repeat domain"/>
    <property type="match status" value="2"/>
</dbReference>
<proteinExistence type="inferred from homology"/>
<evidence type="ECO:0000259" key="6">
    <source>
        <dbReference type="Pfam" id="PF23276"/>
    </source>
</evidence>
<dbReference type="InterPro" id="IPR011990">
    <property type="entry name" value="TPR-like_helical_dom_sf"/>
</dbReference>
<dbReference type="EMBL" id="MU006100">
    <property type="protein sequence ID" value="KAF2837158.1"/>
    <property type="molecule type" value="Genomic_DNA"/>
</dbReference>
<dbReference type="Pfam" id="PF13812">
    <property type="entry name" value="PPR_3"/>
    <property type="match status" value="1"/>
</dbReference>
<reference evidence="7" key="1">
    <citation type="journal article" date="2020" name="Stud. Mycol.">
        <title>101 Dothideomycetes genomes: a test case for predicting lifestyles and emergence of pathogens.</title>
        <authorList>
            <person name="Haridas S."/>
            <person name="Albert R."/>
            <person name="Binder M."/>
            <person name="Bloem J."/>
            <person name="Labutti K."/>
            <person name="Salamov A."/>
            <person name="Andreopoulos B."/>
            <person name="Baker S."/>
            <person name="Barry K."/>
            <person name="Bills G."/>
            <person name="Bluhm B."/>
            <person name="Cannon C."/>
            <person name="Castanera R."/>
            <person name="Culley D."/>
            <person name="Daum C."/>
            <person name="Ezra D."/>
            <person name="Gonzalez J."/>
            <person name="Henrissat B."/>
            <person name="Kuo A."/>
            <person name="Liang C."/>
            <person name="Lipzen A."/>
            <person name="Lutzoni F."/>
            <person name="Magnuson J."/>
            <person name="Mondo S."/>
            <person name="Nolan M."/>
            <person name="Ohm R."/>
            <person name="Pangilinan J."/>
            <person name="Park H.-J."/>
            <person name="Ramirez L."/>
            <person name="Alfaro M."/>
            <person name="Sun H."/>
            <person name="Tritt A."/>
            <person name="Yoshinaga Y."/>
            <person name="Zwiers L.-H."/>
            <person name="Turgeon B."/>
            <person name="Goodwin S."/>
            <person name="Spatafora J."/>
            <person name="Crous P."/>
            <person name="Grigoriev I."/>
        </authorList>
    </citation>
    <scope>NUCLEOTIDE SEQUENCE</scope>
    <source>
        <strain evidence="7">CBS 101060</strain>
    </source>
</reference>
<dbReference type="PANTHER" id="PTHR47447:SF24">
    <property type="entry name" value="PENTATRICOPEPTIDE REPEAT-CONTAINING PROTEIN"/>
    <property type="match status" value="1"/>
</dbReference>
<protein>
    <recommendedName>
        <fullName evidence="6">Pentatricopeptide repeat-containing protein-mitochondrial domain-containing protein</fullName>
    </recommendedName>
</protein>
<comment type="caution">
    <text evidence="7">The sequence shown here is derived from an EMBL/GenBank/DDBJ whole genome shotgun (WGS) entry which is preliminary data.</text>
</comment>
<evidence type="ECO:0000256" key="3">
    <source>
        <dbReference type="ARBA" id="ARBA00044493"/>
    </source>
</evidence>
<accession>A0A9P4S6Q5</accession>
<dbReference type="Proteomes" id="UP000799429">
    <property type="component" value="Unassembled WGS sequence"/>
</dbReference>
<keyword evidence="2" id="KW-0677">Repeat</keyword>